<keyword evidence="4" id="KW-1185">Reference proteome</keyword>
<gene>
    <name evidence="3" type="ORF">HMPREF7215_2665</name>
</gene>
<feature type="transmembrane region" description="Helical" evidence="1">
    <location>
        <begin position="87"/>
        <end position="108"/>
    </location>
</feature>
<dbReference type="InterPro" id="IPR029052">
    <property type="entry name" value="Metallo-depent_PP-like"/>
</dbReference>
<keyword evidence="1" id="KW-0472">Membrane</keyword>
<evidence type="ECO:0000259" key="2">
    <source>
        <dbReference type="Pfam" id="PF00149"/>
    </source>
</evidence>
<dbReference type="EMBL" id="ADFP01000055">
    <property type="protein sequence ID" value="EFB90945.1"/>
    <property type="molecule type" value="Genomic_DNA"/>
</dbReference>
<dbReference type="PANTHER" id="PTHR31302:SF0">
    <property type="entry name" value="TRANSMEMBRANE PROTEIN WITH METALLOPHOSPHOESTERASE DOMAIN"/>
    <property type="match status" value="1"/>
</dbReference>
<evidence type="ECO:0000313" key="3">
    <source>
        <dbReference type="EMBL" id="EFB90945.1"/>
    </source>
</evidence>
<name>A0ABM9ZVN5_9BACT</name>
<feature type="transmembrane region" description="Helical" evidence="1">
    <location>
        <begin position="128"/>
        <end position="146"/>
    </location>
</feature>
<accession>A0ABM9ZVN5</accession>
<dbReference type="InterPro" id="IPR051158">
    <property type="entry name" value="Metallophosphoesterase_sf"/>
</dbReference>
<keyword evidence="1" id="KW-1133">Transmembrane helix</keyword>
<protein>
    <submittedName>
        <fullName evidence="3">Ser/Thr phosphatase family protein</fullName>
    </submittedName>
</protein>
<feature type="transmembrane region" description="Helical" evidence="1">
    <location>
        <begin position="23"/>
        <end position="41"/>
    </location>
</feature>
<comment type="caution">
    <text evidence="3">The sequence shown here is derived from an EMBL/GenBank/DDBJ whole genome shotgun (WGS) entry which is preliminary data.</text>
</comment>
<feature type="domain" description="Calcineurin-like phosphoesterase" evidence="2">
    <location>
        <begin position="172"/>
        <end position="338"/>
    </location>
</feature>
<dbReference type="PANTHER" id="PTHR31302">
    <property type="entry name" value="TRANSMEMBRANE PROTEIN WITH METALLOPHOSPHOESTERASE DOMAIN-RELATED"/>
    <property type="match status" value="1"/>
</dbReference>
<dbReference type="Gene3D" id="3.60.21.10">
    <property type="match status" value="1"/>
</dbReference>
<sequence>MLNYAVFFAGPSAVMNKRMSGGFSMRVMFAISIVIFLYETFSMICPLRLPLGGKLAAAALLLAGAFKNSIYQRLGGGMFFAPDLPRWVMIAGSLLYNLLIVALFLLLIKDALWLLWKLCARQPFPAAGASLLVFVLAAALTVYGTWEAIRVPDVAERPVTIRGLPPQFEGLRVALLVDLHVSALNRRPLVQAIVDKTMALKPDLILMPGDFVDGLISQRKADLEPLAQLKAPLGVFGTSGNHEYYSGFDTWMKQLRKFGVTMLENEHRVLVRGEGKLILAGVPDQQGSSMGYAAPDLDKALAGAPQGAPVILMAHRPEAARENAARGVALQLSGHTHGGMMPGLDRLVARFNGGFVKGWYDVGGMKLFNSPGTSLWNGFPLRLMDPAEITLLTFRAAK</sequence>
<evidence type="ECO:0000313" key="4">
    <source>
        <dbReference type="Proteomes" id="UP000006462"/>
    </source>
</evidence>
<proteinExistence type="predicted"/>
<organism evidence="3 4">
    <name type="scientific">Pyramidobacter piscolens W5455</name>
    <dbReference type="NCBI Taxonomy" id="352165"/>
    <lineage>
        <taxon>Bacteria</taxon>
        <taxon>Thermotogati</taxon>
        <taxon>Synergistota</taxon>
        <taxon>Synergistia</taxon>
        <taxon>Synergistales</taxon>
        <taxon>Dethiosulfovibrionaceae</taxon>
        <taxon>Pyramidobacter</taxon>
    </lineage>
</organism>
<dbReference type="SUPFAM" id="SSF56300">
    <property type="entry name" value="Metallo-dependent phosphatases"/>
    <property type="match status" value="1"/>
</dbReference>
<dbReference type="Pfam" id="PF00149">
    <property type="entry name" value="Metallophos"/>
    <property type="match status" value="1"/>
</dbReference>
<reference evidence="3 4" key="1">
    <citation type="submission" date="2009-12" db="EMBL/GenBank/DDBJ databases">
        <authorList>
            <person name="Shrivastava S."/>
            <person name="Madupu R."/>
            <person name="Durkin A.S."/>
            <person name="Torralba M."/>
            <person name="Methe B."/>
            <person name="Sutton G.G."/>
            <person name="Strausberg R.L."/>
            <person name="Nelson K.E."/>
        </authorList>
    </citation>
    <scope>NUCLEOTIDE SEQUENCE [LARGE SCALE GENOMIC DNA]</scope>
    <source>
        <strain evidence="3 4">W5455</strain>
    </source>
</reference>
<dbReference type="InterPro" id="IPR004843">
    <property type="entry name" value="Calcineurin-like_PHP"/>
</dbReference>
<keyword evidence="1" id="KW-0812">Transmembrane</keyword>
<evidence type="ECO:0000256" key="1">
    <source>
        <dbReference type="SAM" id="Phobius"/>
    </source>
</evidence>
<dbReference type="Proteomes" id="UP000006462">
    <property type="component" value="Unassembled WGS sequence"/>
</dbReference>
<feature type="transmembrane region" description="Helical" evidence="1">
    <location>
        <begin position="47"/>
        <end position="66"/>
    </location>
</feature>
<dbReference type="CDD" id="cd07385">
    <property type="entry name" value="MPP_YkuE_C"/>
    <property type="match status" value="1"/>
</dbReference>